<dbReference type="AlphaFoldDB" id="A0A180FZQ8"/>
<evidence type="ECO:0000313" key="2">
    <source>
        <dbReference type="EnsemblFungi" id="PTTG_30276-t43_1-p1"/>
    </source>
</evidence>
<sequence length="65" mass="7234">ALEDTIKRIKEAVGAGGIKQDAASYKEAIYEIPHWLPIKLNASSKKINPIFTFLSELNIHDSILI</sequence>
<dbReference type="EnsemblFungi" id="PTTG_30276-t43_1">
    <property type="protein sequence ID" value="PTTG_30276-t43_1-p1"/>
    <property type="gene ID" value="PTTG_30276"/>
</dbReference>
<evidence type="ECO:0000313" key="1">
    <source>
        <dbReference type="EMBL" id="OAV85778.1"/>
    </source>
</evidence>
<reference evidence="2 3" key="3">
    <citation type="journal article" date="2017" name="G3 (Bethesda)">
        <title>Comparative analysis highlights variable genome content of wheat rusts and divergence of the mating loci.</title>
        <authorList>
            <person name="Cuomo C.A."/>
            <person name="Bakkeren G."/>
            <person name="Khalil H.B."/>
            <person name="Panwar V."/>
            <person name="Joly D."/>
            <person name="Linning R."/>
            <person name="Sakthikumar S."/>
            <person name="Song X."/>
            <person name="Adiconis X."/>
            <person name="Fan L."/>
            <person name="Goldberg J.M."/>
            <person name="Levin J.Z."/>
            <person name="Young S."/>
            <person name="Zeng Q."/>
            <person name="Anikster Y."/>
            <person name="Bruce M."/>
            <person name="Wang M."/>
            <person name="Yin C."/>
            <person name="McCallum B."/>
            <person name="Szabo L.J."/>
            <person name="Hulbert S."/>
            <person name="Chen X."/>
            <person name="Fellers J.P."/>
        </authorList>
    </citation>
    <scope>NUCLEOTIDE SEQUENCE</scope>
    <source>
        <strain evidence="3">Isolate 1-1 / race 1 (BBBD)</strain>
        <strain evidence="2">isolate 1-1 / race 1 (BBBD)</strain>
    </source>
</reference>
<dbReference type="VEuPathDB" id="FungiDB:PTTG_30276"/>
<dbReference type="EMBL" id="ADAS02002685">
    <property type="protein sequence ID" value="OAV85778.1"/>
    <property type="molecule type" value="Genomic_DNA"/>
</dbReference>
<reference evidence="2" key="4">
    <citation type="submission" date="2025-05" db="UniProtKB">
        <authorList>
            <consortium name="EnsemblFungi"/>
        </authorList>
    </citation>
    <scope>IDENTIFICATION</scope>
    <source>
        <strain evidence="2">isolate 1-1 / race 1 (BBBD)</strain>
    </source>
</reference>
<organism evidence="1">
    <name type="scientific">Puccinia triticina (isolate 1-1 / race 1 (BBBD))</name>
    <name type="common">Brown leaf rust fungus</name>
    <dbReference type="NCBI Taxonomy" id="630390"/>
    <lineage>
        <taxon>Eukaryota</taxon>
        <taxon>Fungi</taxon>
        <taxon>Dikarya</taxon>
        <taxon>Basidiomycota</taxon>
        <taxon>Pucciniomycotina</taxon>
        <taxon>Pucciniomycetes</taxon>
        <taxon>Pucciniales</taxon>
        <taxon>Pucciniaceae</taxon>
        <taxon>Puccinia</taxon>
    </lineage>
</organism>
<proteinExistence type="predicted"/>
<dbReference type="OrthoDB" id="2527403at2759"/>
<dbReference type="Proteomes" id="UP000005240">
    <property type="component" value="Unassembled WGS sequence"/>
</dbReference>
<feature type="non-terminal residue" evidence="1">
    <location>
        <position position="1"/>
    </location>
</feature>
<gene>
    <name evidence="1" type="ORF">PTTG_30276</name>
</gene>
<protein>
    <submittedName>
        <fullName evidence="1 2">Uncharacterized protein</fullName>
    </submittedName>
</protein>
<reference evidence="1" key="2">
    <citation type="submission" date="2016-05" db="EMBL/GenBank/DDBJ databases">
        <title>Comparative analysis highlights variable genome content of wheat rusts and divergence of the mating loci.</title>
        <authorList>
            <person name="Cuomo C.A."/>
            <person name="Bakkeren G."/>
            <person name="Szabo L."/>
            <person name="Khalil H."/>
            <person name="Joly D."/>
            <person name="Goldberg J."/>
            <person name="Young S."/>
            <person name="Zeng Q."/>
            <person name="Fellers J."/>
        </authorList>
    </citation>
    <scope>NUCLEOTIDE SEQUENCE [LARGE SCALE GENOMIC DNA]</scope>
    <source>
        <strain evidence="1">1-1 BBBD Race 1</strain>
    </source>
</reference>
<reference evidence="1" key="1">
    <citation type="submission" date="2009-11" db="EMBL/GenBank/DDBJ databases">
        <authorList>
            <consortium name="The Broad Institute Genome Sequencing Platform"/>
            <person name="Ward D."/>
            <person name="Feldgarden M."/>
            <person name="Earl A."/>
            <person name="Young S.K."/>
            <person name="Zeng Q."/>
            <person name="Koehrsen M."/>
            <person name="Alvarado L."/>
            <person name="Berlin A."/>
            <person name="Bochicchio J."/>
            <person name="Borenstein D."/>
            <person name="Chapman S.B."/>
            <person name="Chen Z."/>
            <person name="Engels R."/>
            <person name="Freedman E."/>
            <person name="Gellesch M."/>
            <person name="Goldberg J."/>
            <person name="Griggs A."/>
            <person name="Gujja S."/>
            <person name="Heilman E."/>
            <person name="Heiman D."/>
            <person name="Hepburn T."/>
            <person name="Howarth C."/>
            <person name="Jen D."/>
            <person name="Larson L."/>
            <person name="Lewis B."/>
            <person name="Mehta T."/>
            <person name="Park D."/>
            <person name="Pearson M."/>
            <person name="Roberts A."/>
            <person name="Saif S."/>
            <person name="Shea T."/>
            <person name="Shenoy N."/>
            <person name="Sisk P."/>
            <person name="Stolte C."/>
            <person name="Sykes S."/>
            <person name="Thomson T."/>
            <person name="Walk T."/>
            <person name="White J."/>
            <person name="Yandava C."/>
            <person name="Izard J."/>
            <person name="Baranova O.V."/>
            <person name="Blanton J.M."/>
            <person name="Tanner A.C."/>
            <person name="Dewhirst F.E."/>
            <person name="Haas B."/>
            <person name="Nusbaum C."/>
            <person name="Birren B."/>
        </authorList>
    </citation>
    <scope>NUCLEOTIDE SEQUENCE [LARGE SCALE GENOMIC DNA]</scope>
    <source>
        <strain evidence="1">1-1 BBBD Race 1</strain>
    </source>
</reference>
<evidence type="ECO:0000313" key="3">
    <source>
        <dbReference type="Proteomes" id="UP000005240"/>
    </source>
</evidence>
<keyword evidence="3" id="KW-1185">Reference proteome</keyword>
<accession>A0A180FZQ8</accession>
<name>A0A180FZQ8_PUCT1</name>